<protein>
    <submittedName>
        <fullName evidence="2">Glycosyltransferase</fullName>
        <ecNumber evidence="2">2.4.-.-</ecNumber>
    </submittedName>
</protein>
<dbReference type="EMBL" id="CP095338">
    <property type="protein sequence ID" value="XAG21491.1"/>
    <property type="molecule type" value="Genomic_DNA"/>
</dbReference>
<name>A0AAU6SNE5_UNCXX</name>
<dbReference type="Gene3D" id="3.90.550.10">
    <property type="entry name" value="Spore Coat Polysaccharide Biosynthesis Protein SpsA, Chain A"/>
    <property type="match status" value="1"/>
</dbReference>
<keyword evidence="2" id="KW-0328">Glycosyltransferase</keyword>
<dbReference type="CDD" id="cd03801">
    <property type="entry name" value="GT4_PimA-like"/>
    <property type="match status" value="1"/>
</dbReference>
<dbReference type="PANTHER" id="PTHR22916:SF3">
    <property type="entry name" value="UDP-GLCNAC:BETAGAL BETA-1,3-N-ACETYLGLUCOSAMINYLTRANSFERASE-LIKE PROTEIN 1"/>
    <property type="match status" value="1"/>
</dbReference>
<dbReference type="GO" id="GO:0016758">
    <property type="term" value="F:hexosyltransferase activity"/>
    <property type="evidence" value="ECO:0007669"/>
    <property type="project" value="UniProtKB-ARBA"/>
</dbReference>
<dbReference type="SUPFAM" id="SSF53756">
    <property type="entry name" value="UDP-Glycosyltransferase/glycogen phosphorylase"/>
    <property type="match status" value="1"/>
</dbReference>
<evidence type="ECO:0000259" key="1">
    <source>
        <dbReference type="Pfam" id="PF00535"/>
    </source>
</evidence>
<proteinExistence type="predicted"/>
<accession>A0AAU6SNE5</accession>
<dbReference type="Gene3D" id="3.40.50.2000">
    <property type="entry name" value="Glycogen Phosphorylase B"/>
    <property type="match status" value="1"/>
</dbReference>
<dbReference type="SUPFAM" id="SSF53448">
    <property type="entry name" value="Nucleotide-diphospho-sugar transferases"/>
    <property type="match status" value="1"/>
</dbReference>
<dbReference type="PANTHER" id="PTHR22916">
    <property type="entry name" value="GLYCOSYLTRANSFERASE"/>
    <property type="match status" value="1"/>
</dbReference>
<dbReference type="CDD" id="cd00761">
    <property type="entry name" value="Glyco_tranf_GTA_type"/>
    <property type="match status" value="1"/>
</dbReference>
<reference evidence="2" key="1">
    <citation type="submission" date="2022-03" db="EMBL/GenBank/DDBJ databases">
        <title>Sea Food Isolates.</title>
        <authorList>
            <person name="Li c."/>
        </authorList>
    </citation>
    <scope>NUCLEOTIDE SEQUENCE</scope>
    <source>
        <strain evidence="2">19PA01SH03</strain>
    </source>
</reference>
<feature type="domain" description="Glycosyltransferase 2-like" evidence="1">
    <location>
        <begin position="226"/>
        <end position="341"/>
    </location>
</feature>
<dbReference type="EC" id="2.4.-.-" evidence="2"/>
<dbReference type="InterPro" id="IPR029044">
    <property type="entry name" value="Nucleotide-diphossugar_trans"/>
</dbReference>
<evidence type="ECO:0000313" key="2">
    <source>
        <dbReference type="EMBL" id="XAG21491.1"/>
    </source>
</evidence>
<organism evidence="2">
    <name type="scientific">bacterium 19PA01SH03</name>
    <dbReference type="NCBI Taxonomy" id="2920705"/>
    <lineage>
        <taxon>Bacteria</taxon>
    </lineage>
</organism>
<dbReference type="InterPro" id="IPR001173">
    <property type="entry name" value="Glyco_trans_2-like"/>
</dbReference>
<dbReference type="Pfam" id="PF00535">
    <property type="entry name" value="Glycos_transf_2"/>
    <property type="match status" value="1"/>
</dbReference>
<dbReference type="AlphaFoldDB" id="A0AAU6SNE5"/>
<sequence>MLAEPFAEVFDPQWYLEQYPDIAAAGVDPWQHFTTHGCREHRLPCALPAFEWESILWQQPLQQEQALAALQALFEEKGLHQSLAGFVLARFYACQGEWHRVSNYLLPILNDAVSRVLVAEQAPWLLRFSALYQQNQKALLADLFADSNWPDGLERQLAIAMTDGKDSAWQALQQAWQQAELTMPTALFAPTDKPQLLLEYQQIKQAKSTNSQLGWRRYCPWYYTVSVVIPCFNAEQTIDRALACVASQSWPHLEIIVVDDASLDNSVEIIKQWQARDARIKLIQQSDNQGAYAARNLGMRRAKGRWLTVHDADDWSHPQKIECQLQGLFGNSQAVASVSHWIRCDEALQFQYFPIEGEWIHRNVSSLLIRRSVLSKLGFWDNVSVNADTEYYYRLLQVYGPNSVVEVMPMIPLSLGIVRTDSLTQQSATHLRTQFYGVRKEYHDSALAWHQVMQDQLPLPAEMTIRPFVVPPRLCKGSALLQRDNFILYLREKGWVDEAWYWQRYPDVAAAQMNAVDHYLEHGWREGRDPCAHFSGSAYTFLHPESGAENPLWHRLYHDPNSPPLPISIPGGLNTEDLQHQPAVVYVGHQVSNQQFGAERCFVQILQQLAASEDWLREGYRIEVVLPAAGNPLYVEQIARYCHRVTFIPTAWWHQERVTSEASLQTWSTWLESVKAKAVYVNTLVVDLPLLAARQLGIPTAVHVRELPEHDPSLCQALAVTPLTWLAHFDPLVDVWIANSQTVAEWLTTTRQPIVWPTPWLFDETSDLPLPNQARLQVGMLSSNLAKKGIWDMLQIAQWAEAQQLPLDFYLYGPDTEEVSKMQAQALPNNWHFAGYADQPQQALAKLDIVLSLSHFHESFGRTILEALGFGRVVIAYAQGSMVEWAASSPVYWADYPDQEAVLGHLTQLCVDREQLILRAEQGKLWAKQLSSSCQGAEQWLAQQAQFLNQTAIH</sequence>
<gene>
    <name evidence="2" type="ORF">MRN70_01100</name>
</gene>
<keyword evidence="2" id="KW-0808">Transferase</keyword>
<dbReference type="Pfam" id="PF13692">
    <property type="entry name" value="Glyco_trans_1_4"/>
    <property type="match status" value="1"/>
</dbReference>